<sequence>MAQVATDSAMVALGELNLPNRLLLGPGPCNVDPRVLLSSAAPQLGHLDPVLLKIMEETAALLRWMFQTNNEMTLCVSGSGFSGAEAVLTNLLEEGDTILVGNVGYFSGQIAEISRRAGAHVVNLPVEWGQPMEAAQLERAFQEYPHAKIFATVIAETSTGLHQPLADLERVTHAHNALFVVDAVCGLGGIPINVDEMKIDACYSGSQKCLGALPGLAPVTLNERAVQAIQNRRKPVQSYYLDLQLLNRYWNGDHFYHHTICSNLIYGMREALRIAMEEGLEARWARHQLHGDALKAGIEALGLKIYTQPGCALPVLTAVYLPEQANELAIRQQLLSEYDIEISGGLGQLKGRLLRIGMMGYNANRKSVDTLLAALEHVLPRCGVQVTPGAALAAADKVYHSR</sequence>
<keyword evidence="3 9" id="KW-0032">Aminotransferase</keyword>
<feature type="binding site" evidence="6">
    <location>
        <position position="355"/>
    </location>
    <ligand>
        <name>substrate</name>
    </ligand>
</feature>
<evidence type="ECO:0000313" key="10">
    <source>
        <dbReference type="Proteomes" id="UP000597444"/>
    </source>
</evidence>
<dbReference type="PANTHER" id="PTHR21152:SF40">
    <property type="entry name" value="ALANINE--GLYOXYLATE AMINOTRANSFERASE"/>
    <property type="match status" value="1"/>
</dbReference>
<reference evidence="9" key="1">
    <citation type="submission" date="2020-10" db="EMBL/GenBank/DDBJ databases">
        <title>Taxonomic study of unclassified bacteria belonging to the class Ktedonobacteria.</title>
        <authorList>
            <person name="Yabe S."/>
            <person name="Wang C.M."/>
            <person name="Zheng Y."/>
            <person name="Sakai Y."/>
            <person name="Cavaletti L."/>
            <person name="Monciardini P."/>
            <person name="Donadio S."/>
        </authorList>
    </citation>
    <scope>NUCLEOTIDE SEQUENCE</scope>
    <source>
        <strain evidence="9">ID150040</strain>
    </source>
</reference>
<dbReference type="InterPro" id="IPR015422">
    <property type="entry name" value="PyrdxlP-dep_Trfase_small"/>
</dbReference>
<protein>
    <submittedName>
        <fullName evidence="9">Alanine--glyoxylate aminotransferase</fullName>
    </submittedName>
</protein>
<evidence type="ECO:0000256" key="3">
    <source>
        <dbReference type="ARBA" id="ARBA00022576"/>
    </source>
</evidence>
<evidence type="ECO:0000256" key="6">
    <source>
        <dbReference type="PIRSR" id="PIRSR000524-1"/>
    </source>
</evidence>
<dbReference type="Gene3D" id="3.90.1150.10">
    <property type="entry name" value="Aspartate Aminotransferase, domain 1"/>
    <property type="match status" value="1"/>
</dbReference>
<keyword evidence="10" id="KW-1185">Reference proteome</keyword>
<dbReference type="InterPro" id="IPR015421">
    <property type="entry name" value="PyrdxlP-dep_Trfase_major"/>
</dbReference>
<dbReference type="GO" id="GO:0019265">
    <property type="term" value="P:glycine biosynthetic process, by transamination of glyoxylate"/>
    <property type="evidence" value="ECO:0007669"/>
    <property type="project" value="TreeGrafter"/>
</dbReference>
<name>A0A8J3N1L7_9CHLR</name>
<gene>
    <name evidence="9" type="ORF">KSF_052920</name>
</gene>
<accession>A0A8J3N1L7</accession>
<keyword evidence="5 7" id="KW-0663">Pyridoxal phosphate</keyword>
<evidence type="ECO:0000256" key="2">
    <source>
        <dbReference type="ARBA" id="ARBA00009236"/>
    </source>
</evidence>
<dbReference type="InterPro" id="IPR024169">
    <property type="entry name" value="SP_NH2Trfase/AEP_transaminase"/>
</dbReference>
<dbReference type="PANTHER" id="PTHR21152">
    <property type="entry name" value="AMINOTRANSFERASE CLASS V"/>
    <property type="match status" value="1"/>
</dbReference>
<dbReference type="GO" id="GO:0008453">
    <property type="term" value="F:alanine-glyoxylate transaminase activity"/>
    <property type="evidence" value="ECO:0007669"/>
    <property type="project" value="TreeGrafter"/>
</dbReference>
<dbReference type="AlphaFoldDB" id="A0A8J3N1L7"/>
<dbReference type="Pfam" id="PF00266">
    <property type="entry name" value="Aminotran_5"/>
    <property type="match status" value="1"/>
</dbReference>
<feature type="modified residue" description="N6-(pyridoxal phosphate)lysine" evidence="7">
    <location>
        <position position="208"/>
    </location>
</feature>
<dbReference type="SUPFAM" id="SSF53383">
    <property type="entry name" value="PLP-dependent transferases"/>
    <property type="match status" value="1"/>
</dbReference>
<evidence type="ECO:0000256" key="4">
    <source>
        <dbReference type="ARBA" id="ARBA00022679"/>
    </source>
</evidence>
<evidence type="ECO:0000256" key="1">
    <source>
        <dbReference type="ARBA" id="ARBA00001933"/>
    </source>
</evidence>
<comment type="cofactor">
    <cofactor evidence="1 7">
        <name>pyridoxal 5'-phosphate</name>
        <dbReference type="ChEBI" id="CHEBI:597326"/>
    </cofactor>
</comment>
<keyword evidence="4" id="KW-0808">Transferase</keyword>
<dbReference type="FunFam" id="3.40.640.10:FF:000027">
    <property type="entry name" value="Serine--pyruvate aminotransferase, mitochondrial"/>
    <property type="match status" value="1"/>
</dbReference>
<dbReference type="GO" id="GO:0004760">
    <property type="term" value="F:L-serine-pyruvate transaminase activity"/>
    <property type="evidence" value="ECO:0007669"/>
    <property type="project" value="TreeGrafter"/>
</dbReference>
<dbReference type="EMBL" id="BNJK01000001">
    <property type="protein sequence ID" value="GHO95244.1"/>
    <property type="molecule type" value="Genomic_DNA"/>
</dbReference>
<dbReference type="Proteomes" id="UP000597444">
    <property type="component" value="Unassembled WGS sequence"/>
</dbReference>
<evidence type="ECO:0000259" key="8">
    <source>
        <dbReference type="Pfam" id="PF00266"/>
    </source>
</evidence>
<evidence type="ECO:0000313" key="9">
    <source>
        <dbReference type="EMBL" id="GHO95244.1"/>
    </source>
</evidence>
<comment type="similarity">
    <text evidence="2">Belongs to the class-V pyridoxal-phosphate-dependent aminotransferase family.</text>
</comment>
<evidence type="ECO:0000256" key="7">
    <source>
        <dbReference type="PIRSR" id="PIRSR000524-50"/>
    </source>
</evidence>
<organism evidence="9 10">
    <name type="scientific">Reticulibacter mediterranei</name>
    <dbReference type="NCBI Taxonomy" id="2778369"/>
    <lineage>
        <taxon>Bacteria</taxon>
        <taxon>Bacillati</taxon>
        <taxon>Chloroflexota</taxon>
        <taxon>Ktedonobacteria</taxon>
        <taxon>Ktedonobacterales</taxon>
        <taxon>Reticulibacteraceae</taxon>
        <taxon>Reticulibacter</taxon>
    </lineage>
</organism>
<comment type="caution">
    <text evidence="9">The sequence shown here is derived from an EMBL/GenBank/DDBJ whole genome shotgun (WGS) entry which is preliminary data.</text>
</comment>
<feature type="domain" description="Aminotransferase class V" evidence="8">
    <location>
        <begin position="50"/>
        <end position="346"/>
    </location>
</feature>
<dbReference type="InterPro" id="IPR000192">
    <property type="entry name" value="Aminotrans_V_dom"/>
</dbReference>
<dbReference type="InterPro" id="IPR015424">
    <property type="entry name" value="PyrdxlP-dep_Trfase"/>
</dbReference>
<proteinExistence type="inferred from homology"/>
<evidence type="ECO:0000256" key="5">
    <source>
        <dbReference type="ARBA" id="ARBA00022898"/>
    </source>
</evidence>
<dbReference type="Gene3D" id="3.40.640.10">
    <property type="entry name" value="Type I PLP-dependent aspartate aminotransferase-like (Major domain)"/>
    <property type="match status" value="1"/>
</dbReference>
<dbReference type="PIRSF" id="PIRSF000524">
    <property type="entry name" value="SPT"/>
    <property type="match status" value="1"/>
</dbReference>
<dbReference type="RefSeq" id="WP_220205934.1">
    <property type="nucleotide sequence ID" value="NZ_BNJK01000001.1"/>
</dbReference>